<organism evidence="2 3">
    <name type="scientific">Flavisphingopyxis soli</name>
    <dbReference type="NCBI Taxonomy" id="2601267"/>
    <lineage>
        <taxon>Bacteria</taxon>
        <taxon>Pseudomonadati</taxon>
        <taxon>Pseudomonadota</taxon>
        <taxon>Alphaproteobacteria</taxon>
        <taxon>Sphingomonadales</taxon>
        <taxon>Sphingopyxidaceae</taxon>
        <taxon>Flavisphingopyxis</taxon>
    </lineage>
</organism>
<accession>A0A5C6UN46</accession>
<dbReference type="EMBL" id="VOPY01000001">
    <property type="protein sequence ID" value="TXC73974.1"/>
    <property type="molecule type" value="Genomic_DNA"/>
</dbReference>
<comment type="caution">
    <text evidence="2">The sequence shown here is derived from an EMBL/GenBank/DDBJ whole genome shotgun (WGS) entry which is preliminary data.</text>
</comment>
<protein>
    <submittedName>
        <fullName evidence="2">Uncharacterized protein</fullName>
    </submittedName>
</protein>
<dbReference type="RefSeq" id="WP_147121811.1">
    <property type="nucleotide sequence ID" value="NZ_VOPY01000001.1"/>
</dbReference>
<gene>
    <name evidence="2" type="ORF">FSZ31_04430</name>
</gene>
<reference evidence="2 3" key="1">
    <citation type="submission" date="2019-08" db="EMBL/GenBank/DDBJ databases">
        <title>Sphingorhabdus soil sp. nov., isolated from arctic soil.</title>
        <authorList>
            <person name="Liu Y."/>
        </authorList>
    </citation>
    <scope>NUCLEOTIDE SEQUENCE [LARGE SCALE GENOMIC DNA]</scope>
    <source>
        <strain evidence="2 3">D-2Q-5-6</strain>
    </source>
</reference>
<proteinExistence type="predicted"/>
<sequence>MDYPANHEEANMVIQSFIADGGLAEQPVELRDMILTASGKIGLTDKLPAIAEIVFARKSDATQAAKILAAQLARYVQWQGWSTNEGGSARFEAIYGAMMRVGGFAAPSGTEWPVAGDDPAPSQLYAPDPVPAPEPAPAP</sequence>
<dbReference type="Proteomes" id="UP000321129">
    <property type="component" value="Unassembled WGS sequence"/>
</dbReference>
<evidence type="ECO:0000256" key="1">
    <source>
        <dbReference type="SAM" id="MobiDB-lite"/>
    </source>
</evidence>
<keyword evidence="3" id="KW-1185">Reference proteome</keyword>
<name>A0A5C6UN46_9SPHN</name>
<feature type="region of interest" description="Disordered" evidence="1">
    <location>
        <begin position="108"/>
        <end position="139"/>
    </location>
</feature>
<evidence type="ECO:0000313" key="3">
    <source>
        <dbReference type="Proteomes" id="UP000321129"/>
    </source>
</evidence>
<feature type="compositionally biased region" description="Pro residues" evidence="1">
    <location>
        <begin position="128"/>
        <end position="139"/>
    </location>
</feature>
<evidence type="ECO:0000313" key="2">
    <source>
        <dbReference type="EMBL" id="TXC73974.1"/>
    </source>
</evidence>
<dbReference type="AlphaFoldDB" id="A0A5C6UN46"/>